<comment type="caution">
    <text evidence="2">The sequence shown here is derived from an EMBL/GenBank/DDBJ whole genome shotgun (WGS) entry which is preliminary data.</text>
</comment>
<proteinExistence type="predicted"/>
<organism evidence="2 3">
    <name type="scientific">Paramuricea clavata</name>
    <name type="common">Red gorgonian</name>
    <name type="synonym">Violescent sea-whip</name>
    <dbReference type="NCBI Taxonomy" id="317549"/>
    <lineage>
        <taxon>Eukaryota</taxon>
        <taxon>Metazoa</taxon>
        <taxon>Cnidaria</taxon>
        <taxon>Anthozoa</taxon>
        <taxon>Octocorallia</taxon>
        <taxon>Malacalcyonacea</taxon>
        <taxon>Plexauridae</taxon>
        <taxon>Paramuricea</taxon>
    </lineage>
</organism>
<feature type="compositionally biased region" description="Basic residues" evidence="1">
    <location>
        <begin position="89"/>
        <end position="102"/>
    </location>
</feature>
<sequence>MPTNSDSRPIFMVPSTSSENAHKVVVFPECGKVACDQACVNWCTHSLCSHTVAVAETMKRLKEFLNWFKKQKRSPNLTSLANINMPQNKGRKCGTRKRKGSSNKKPTEGLPVVFSRVIQSQLRQVNQLMVQATEPEESDIASRRDQPRFPPTNAAFQRCMIPTNNVLHCGLTPTTSTFQPGMTPTTSAFQPGTTPTIRAFQPGMTQTTRAFQPGMTQTTSAFQPGTTPTIRAFQPGMTQTTSAFQPGTTPIHIDPIIYQAQPSPLPTYQLQAQQFSPARQKPDFGSFAFARLPYLDSRVSKCYGCGELLKPGGVLPPPPNDLVLTTRLHRKYPKDGQLQISPTISSVYLHVSSYCARAALPDFTPALCYLPNDLAPFLHKEHYDLMYAKLGLRFAQNL</sequence>
<reference evidence="2" key="1">
    <citation type="submission" date="2020-04" db="EMBL/GenBank/DDBJ databases">
        <authorList>
            <person name="Alioto T."/>
            <person name="Alioto T."/>
            <person name="Gomez Garrido J."/>
        </authorList>
    </citation>
    <scope>NUCLEOTIDE SEQUENCE</scope>
    <source>
        <strain evidence="2">A484AB</strain>
    </source>
</reference>
<evidence type="ECO:0000256" key="1">
    <source>
        <dbReference type="SAM" id="MobiDB-lite"/>
    </source>
</evidence>
<name>A0A6S7G9P0_PARCT</name>
<evidence type="ECO:0000313" key="2">
    <source>
        <dbReference type="EMBL" id="CAB3985802.1"/>
    </source>
</evidence>
<accession>A0A6S7G9P0</accession>
<dbReference type="AlphaFoldDB" id="A0A6S7G9P0"/>
<gene>
    <name evidence="2" type="ORF">PACLA_8A051340</name>
</gene>
<dbReference type="Proteomes" id="UP001152795">
    <property type="component" value="Unassembled WGS sequence"/>
</dbReference>
<feature type="region of interest" description="Disordered" evidence="1">
    <location>
        <begin position="80"/>
        <end position="108"/>
    </location>
</feature>
<evidence type="ECO:0000313" key="3">
    <source>
        <dbReference type="Proteomes" id="UP001152795"/>
    </source>
</evidence>
<keyword evidence="3" id="KW-1185">Reference proteome</keyword>
<protein>
    <submittedName>
        <fullName evidence="2">Uncharacterized protein</fullName>
    </submittedName>
</protein>
<dbReference type="EMBL" id="CACRXK020000924">
    <property type="protein sequence ID" value="CAB3985802.1"/>
    <property type="molecule type" value="Genomic_DNA"/>
</dbReference>